<reference evidence="1 2" key="1">
    <citation type="journal article" date="2016" name="Environ. Microbiol.">
        <title>Genomic resolution of a cold subsurface aquifer community provides metabolic insights for novel microbes adapted to high CO concentrations.</title>
        <authorList>
            <person name="Probst A.J."/>
            <person name="Castelle C.J."/>
            <person name="Singh A."/>
            <person name="Brown C.T."/>
            <person name="Anantharaman K."/>
            <person name="Sharon I."/>
            <person name="Hug L.A."/>
            <person name="Burstein D."/>
            <person name="Emerson J.B."/>
            <person name="Thomas B.C."/>
            <person name="Banfield J.F."/>
        </authorList>
    </citation>
    <scope>NUCLEOTIDE SEQUENCE [LARGE SCALE GENOMIC DNA]</scope>
    <source>
        <strain evidence="1">CG2_30_39_24</strain>
    </source>
</reference>
<dbReference type="Proteomes" id="UP000183922">
    <property type="component" value="Unassembled WGS sequence"/>
</dbReference>
<sequence length="100" mass="11511">MSNQLWQSLTFFFLSCWPPSRHPEITNIYYYNHPLFSAIVRASASLGLIFVTKSKQKFRGLRLAITLICLLTVSRDANSAPELLGDFKMLINLGKYKYFS</sequence>
<evidence type="ECO:0000313" key="2">
    <source>
        <dbReference type="Proteomes" id="UP000183922"/>
    </source>
</evidence>
<name>A0A1J5FAD2_9BACT</name>
<gene>
    <name evidence="1" type="ORF">AUK13_00170</name>
</gene>
<accession>A0A1J5FAD2</accession>
<protein>
    <submittedName>
        <fullName evidence="1">Uncharacterized protein</fullName>
    </submittedName>
</protein>
<dbReference type="EMBL" id="MNYR01000004">
    <property type="protein sequence ID" value="OIP56867.1"/>
    <property type="molecule type" value="Genomic_DNA"/>
</dbReference>
<dbReference type="AlphaFoldDB" id="A0A1J5FAD2"/>
<comment type="caution">
    <text evidence="1">The sequence shown here is derived from an EMBL/GenBank/DDBJ whole genome shotgun (WGS) entry which is preliminary data.</text>
</comment>
<dbReference type="STRING" id="1805236.AUK13_00170"/>
<organism evidence="1 2">
    <name type="scientific">Candidatus Kuenenbacteria bacterium CG2_30_39_24</name>
    <dbReference type="NCBI Taxonomy" id="1805236"/>
    <lineage>
        <taxon>Bacteria</taxon>
        <taxon>Candidatus Kueneniibacteriota</taxon>
    </lineage>
</organism>
<proteinExistence type="predicted"/>
<evidence type="ECO:0000313" key="1">
    <source>
        <dbReference type="EMBL" id="OIP56867.1"/>
    </source>
</evidence>